<reference evidence="1 2" key="1">
    <citation type="submission" date="2020-02" db="EMBL/GenBank/DDBJ databases">
        <title>Whole genome PO2S7.</title>
        <authorList>
            <person name="Singha K.M."/>
        </authorList>
    </citation>
    <scope>NUCLEOTIDE SEQUENCE [LARGE SCALE GENOMIC DNA]</scope>
    <source>
        <strain evidence="1 2">PO2S7</strain>
    </source>
</reference>
<dbReference type="Proteomes" id="UP000503580">
    <property type="component" value="Chromosome"/>
</dbReference>
<evidence type="ECO:0000313" key="1">
    <source>
        <dbReference type="EMBL" id="QIR26994.1"/>
    </source>
</evidence>
<evidence type="ECO:0000313" key="2">
    <source>
        <dbReference type="Proteomes" id="UP000503580"/>
    </source>
</evidence>
<dbReference type="EMBL" id="CP050321">
    <property type="protein sequence ID" value="QIR26994.1"/>
    <property type="molecule type" value="Genomic_DNA"/>
</dbReference>
<dbReference type="AlphaFoldDB" id="A0A6G9RJ51"/>
<organism evidence="1 2">
    <name type="scientific">Kluyvera genomosp. 3</name>
    <dbReference type="NCBI Taxonomy" id="2774055"/>
    <lineage>
        <taxon>Bacteria</taxon>
        <taxon>Pseudomonadati</taxon>
        <taxon>Pseudomonadota</taxon>
        <taxon>Gammaproteobacteria</taxon>
        <taxon>Enterobacterales</taxon>
        <taxon>Enterobacteriaceae</taxon>
        <taxon>Kluyvera</taxon>
    </lineage>
</organism>
<sequence>MKRSDIEKLTDELIGQAVLLLLKRKAPVNSMALLTELRSLQAIETDASRRRVYTSVIADIEAVLMDKNQETKQQITRGQMEVVQSLSGKSASLNSGKGKVH</sequence>
<gene>
    <name evidence="1" type="ORF">GY169_09335</name>
</gene>
<dbReference type="RefSeq" id="WP_163447962.1">
    <property type="nucleotide sequence ID" value="NZ_CP050321.1"/>
</dbReference>
<dbReference type="KEGG" id="kgn:GY169_09335"/>
<proteinExistence type="predicted"/>
<accession>A0A6G9RJ51</accession>
<keyword evidence="2" id="KW-1185">Reference proteome</keyword>
<name>A0A6G9RJ51_9ENTR</name>
<protein>
    <submittedName>
        <fullName evidence="1">Uncharacterized protein</fullName>
    </submittedName>
</protein>